<organism evidence="1 2">
    <name type="scientific">Gigaspora margarita</name>
    <dbReference type="NCBI Taxonomy" id="4874"/>
    <lineage>
        <taxon>Eukaryota</taxon>
        <taxon>Fungi</taxon>
        <taxon>Fungi incertae sedis</taxon>
        <taxon>Mucoromycota</taxon>
        <taxon>Glomeromycotina</taxon>
        <taxon>Glomeromycetes</taxon>
        <taxon>Diversisporales</taxon>
        <taxon>Gigasporaceae</taxon>
        <taxon>Gigaspora</taxon>
    </lineage>
</organism>
<evidence type="ECO:0000313" key="1">
    <source>
        <dbReference type="EMBL" id="CAG8680467.1"/>
    </source>
</evidence>
<dbReference type="SUPFAM" id="SSF52954">
    <property type="entry name" value="Class II aaRS ABD-related"/>
    <property type="match status" value="1"/>
</dbReference>
<name>A0ABN7UUT7_GIGMA</name>
<comment type="caution">
    <text evidence="1">The sequence shown here is derived from an EMBL/GenBank/DDBJ whole genome shotgun (WGS) entry which is preliminary data.</text>
</comment>
<accession>A0ABN7UUT7</accession>
<dbReference type="Proteomes" id="UP000789901">
    <property type="component" value="Unassembled WGS sequence"/>
</dbReference>
<feature type="non-terminal residue" evidence="1">
    <location>
        <position position="129"/>
    </location>
</feature>
<dbReference type="EMBL" id="CAJVQB010006249">
    <property type="protein sequence ID" value="CAG8680467.1"/>
    <property type="molecule type" value="Genomic_DNA"/>
</dbReference>
<evidence type="ECO:0000313" key="2">
    <source>
        <dbReference type="Proteomes" id="UP000789901"/>
    </source>
</evidence>
<protein>
    <submittedName>
        <fullName evidence="1">6731_t:CDS:1</fullName>
    </submittedName>
</protein>
<proteinExistence type="predicted"/>
<reference evidence="1 2" key="1">
    <citation type="submission" date="2021-06" db="EMBL/GenBank/DDBJ databases">
        <authorList>
            <person name="Kallberg Y."/>
            <person name="Tangrot J."/>
            <person name="Rosling A."/>
        </authorList>
    </citation>
    <scope>NUCLEOTIDE SEQUENCE [LARGE SCALE GENOMIC DNA]</scope>
    <source>
        <strain evidence="1 2">120-4 pot B 10/14</strain>
    </source>
</reference>
<keyword evidence="2" id="KW-1185">Reference proteome</keyword>
<feature type="non-terminal residue" evidence="1">
    <location>
        <position position="1"/>
    </location>
</feature>
<gene>
    <name evidence="1" type="ORF">GMARGA_LOCUS10928</name>
</gene>
<sequence>MPIFVFNRLILPFDVAPVQIAFIIRGENEELVDYYQEISSLLNNPEIVVKNQIKKKCDTENIYNNGWTSLTQYITNLNPANKSFNYTQEGYTIKEVEPLKFKKGEGIDNFFKQVAIIKDKNAKYDDNAI</sequence>